<comment type="caution">
    <text evidence="1">The sequence shown here is derived from an EMBL/GenBank/DDBJ whole genome shotgun (WGS) entry which is preliminary data.</text>
</comment>
<accession>A0AAD8EC84</accession>
<dbReference type="EMBL" id="JASPKZ010007326">
    <property type="protein sequence ID" value="KAJ9584983.1"/>
    <property type="molecule type" value="Genomic_DNA"/>
</dbReference>
<feature type="non-terminal residue" evidence="1">
    <location>
        <position position="108"/>
    </location>
</feature>
<dbReference type="Proteomes" id="UP001233999">
    <property type="component" value="Unassembled WGS sequence"/>
</dbReference>
<name>A0AAD8EC84_DIPPU</name>
<keyword evidence="2" id="KW-1185">Reference proteome</keyword>
<reference evidence="1" key="2">
    <citation type="submission" date="2023-05" db="EMBL/GenBank/DDBJ databases">
        <authorList>
            <person name="Fouks B."/>
        </authorList>
    </citation>
    <scope>NUCLEOTIDE SEQUENCE</scope>
    <source>
        <strain evidence="1">Stay&amp;Tobe</strain>
        <tissue evidence="1">Testes</tissue>
    </source>
</reference>
<evidence type="ECO:0000313" key="1">
    <source>
        <dbReference type="EMBL" id="KAJ9584983.1"/>
    </source>
</evidence>
<gene>
    <name evidence="1" type="ORF">L9F63_020675</name>
</gene>
<protein>
    <submittedName>
        <fullName evidence="1">Uncharacterized protein</fullName>
    </submittedName>
</protein>
<organism evidence="1 2">
    <name type="scientific">Diploptera punctata</name>
    <name type="common">Pacific beetle cockroach</name>
    <dbReference type="NCBI Taxonomy" id="6984"/>
    <lineage>
        <taxon>Eukaryota</taxon>
        <taxon>Metazoa</taxon>
        <taxon>Ecdysozoa</taxon>
        <taxon>Arthropoda</taxon>
        <taxon>Hexapoda</taxon>
        <taxon>Insecta</taxon>
        <taxon>Pterygota</taxon>
        <taxon>Neoptera</taxon>
        <taxon>Polyneoptera</taxon>
        <taxon>Dictyoptera</taxon>
        <taxon>Blattodea</taxon>
        <taxon>Blaberoidea</taxon>
        <taxon>Blaberidae</taxon>
        <taxon>Diplopterinae</taxon>
        <taxon>Diploptera</taxon>
    </lineage>
</organism>
<proteinExistence type="predicted"/>
<evidence type="ECO:0000313" key="2">
    <source>
        <dbReference type="Proteomes" id="UP001233999"/>
    </source>
</evidence>
<dbReference type="AlphaFoldDB" id="A0AAD8EC84"/>
<sequence>NEVKRVWKCIAKAGHTDYTVNPATNVVSSWPSRLRTTILQDLGGGETFIVRHKLRIAGSNPAESYGTCSESPKINMNILLLTVSDFHENVIPRKKSYFCHSLRESLCP</sequence>
<feature type="non-terminal residue" evidence="1">
    <location>
        <position position="1"/>
    </location>
</feature>
<reference evidence="1" key="1">
    <citation type="journal article" date="2023" name="IScience">
        <title>Live-bearing cockroach genome reveals convergent evolutionary mechanisms linked to viviparity in insects and beyond.</title>
        <authorList>
            <person name="Fouks B."/>
            <person name="Harrison M.C."/>
            <person name="Mikhailova A.A."/>
            <person name="Marchal E."/>
            <person name="English S."/>
            <person name="Carruthers M."/>
            <person name="Jennings E.C."/>
            <person name="Chiamaka E.L."/>
            <person name="Frigard R.A."/>
            <person name="Pippel M."/>
            <person name="Attardo G.M."/>
            <person name="Benoit J.B."/>
            <person name="Bornberg-Bauer E."/>
            <person name="Tobe S.S."/>
        </authorList>
    </citation>
    <scope>NUCLEOTIDE SEQUENCE</scope>
    <source>
        <strain evidence="1">Stay&amp;Tobe</strain>
    </source>
</reference>